<evidence type="ECO:0000313" key="8">
    <source>
        <dbReference type="Proteomes" id="UP000305539"/>
    </source>
</evidence>
<proteinExistence type="predicted"/>
<comment type="subcellular location">
    <subcellularLocation>
        <location evidence="1">Membrane</location>
        <topology evidence="1">Multi-pass membrane protein</topology>
    </subcellularLocation>
</comment>
<name>A0A4U1HPE8_9BURK</name>
<dbReference type="Proteomes" id="UP000305539">
    <property type="component" value="Unassembled WGS sequence"/>
</dbReference>
<feature type="transmembrane region" description="Helical" evidence="5">
    <location>
        <begin position="340"/>
        <end position="363"/>
    </location>
</feature>
<dbReference type="OrthoDB" id="9019044at2"/>
<feature type="transmembrane region" description="Helical" evidence="5">
    <location>
        <begin position="224"/>
        <end position="243"/>
    </location>
</feature>
<sequence>MSKLSANIQRVLWIACPVLLFAVLLGHMEAIVNSGLALLGIGMLAAACSSDRPSLLRWPLLLPILLWAAWSLGATVGWSAFPKVSERQWFDEVVYPLLAFWGFWLFGSRVTRPARVVLISCWFACVLITLMSAIYWGGLQPPTPETFPLRFYARVGHTSTLAMFSLPLFTAFMSNPRWRAVGMIGVAMCVFIGLATLNRFFWPAIAITALIAVAPLCRRHVRLAVVVAVALCVAVLGSLELSARLRLGDHLPAVARDVSIDGHEVDVPKTFSALGDTLSSDTRPKLWAFYIAQGMHHPWTGIGFGKPLPGLVYGPQMPPELLSLEPQARTHAHNLFINTWLQAGVVGVALQAALLLCLIARFWRLRRVEPWVAAAGIALVVGMIAKNSTDDFMWRTTMLAFWMFAGFLLGVGERMAMLVAPGRRASRDSA</sequence>
<keyword evidence="8" id="KW-1185">Reference proteome</keyword>
<feature type="transmembrane region" description="Helical" evidence="5">
    <location>
        <begin position="370"/>
        <end position="386"/>
    </location>
</feature>
<accession>A0A4U1HPE8</accession>
<feature type="transmembrane region" description="Helical" evidence="5">
    <location>
        <begin position="93"/>
        <end position="110"/>
    </location>
</feature>
<dbReference type="PANTHER" id="PTHR37422:SF23">
    <property type="entry name" value="TEICHURONIC ACID BIOSYNTHESIS PROTEIN TUAE"/>
    <property type="match status" value="1"/>
</dbReference>
<dbReference type="AlphaFoldDB" id="A0A4U1HPE8"/>
<keyword evidence="4 5" id="KW-0472">Membrane</keyword>
<protein>
    <submittedName>
        <fullName evidence="7">O-antigen ligase family protein</fullName>
    </submittedName>
</protein>
<dbReference type="GO" id="GO:0016020">
    <property type="term" value="C:membrane"/>
    <property type="evidence" value="ECO:0007669"/>
    <property type="project" value="UniProtKB-SubCell"/>
</dbReference>
<dbReference type="PANTHER" id="PTHR37422">
    <property type="entry name" value="TEICHURONIC ACID BIOSYNTHESIS PROTEIN TUAE"/>
    <property type="match status" value="1"/>
</dbReference>
<evidence type="ECO:0000256" key="1">
    <source>
        <dbReference type="ARBA" id="ARBA00004141"/>
    </source>
</evidence>
<dbReference type="GO" id="GO:0016874">
    <property type="term" value="F:ligase activity"/>
    <property type="evidence" value="ECO:0007669"/>
    <property type="project" value="UniProtKB-KW"/>
</dbReference>
<dbReference type="InterPro" id="IPR051533">
    <property type="entry name" value="WaaL-like"/>
</dbReference>
<dbReference type="EMBL" id="SWJE01000015">
    <property type="protein sequence ID" value="TKC83171.1"/>
    <property type="molecule type" value="Genomic_DNA"/>
</dbReference>
<evidence type="ECO:0000256" key="5">
    <source>
        <dbReference type="SAM" id="Phobius"/>
    </source>
</evidence>
<dbReference type="InterPro" id="IPR007016">
    <property type="entry name" value="O-antigen_ligase-rel_domated"/>
</dbReference>
<evidence type="ECO:0000313" key="7">
    <source>
        <dbReference type="EMBL" id="TKC83171.1"/>
    </source>
</evidence>
<feature type="transmembrane region" description="Helical" evidence="5">
    <location>
        <begin position="60"/>
        <end position="81"/>
    </location>
</feature>
<feature type="transmembrane region" description="Helical" evidence="5">
    <location>
        <begin position="178"/>
        <end position="194"/>
    </location>
</feature>
<comment type="caution">
    <text evidence="7">The sequence shown here is derived from an EMBL/GenBank/DDBJ whole genome shotgun (WGS) entry which is preliminary data.</text>
</comment>
<evidence type="ECO:0000259" key="6">
    <source>
        <dbReference type="Pfam" id="PF04932"/>
    </source>
</evidence>
<evidence type="ECO:0000256" key="4">
    <source>
        <dbReference type="ARBA" id="ARBA00023136"/>
    </source>
</evidence>
<feature type="transmembrane region" description="Helical" evidence="5">
    <location>
        <begin position="7"/>
        <end position="25"/>
    </location>
</feature>
<feature type="transmembrane region" description="Helical" evidence="5">
    <location>
        <begin position="392"/>
        <end position="411"/>
    </location>
</feature>
<keyword evidence="2 5" id="KW-0812">Transmembrane</keyword>
<keyword evidence="7" id="KW-0436">Ligase</keyword>
<organism evidence="7 8">
    <name type="scientific">Trinickia terrae</name>
    <dbReference type="NCBI Taxonomy" id="2571161"/>
    <lineage>
        <taxon>Bacteria</taxon>
        <taxon>Pseudomonadati</taxon>
        <taxon>Pseudomonadota</taxon>
        <taxon>Betaproteobacteria</taxon>
        <taxon>Burkholderiales</taxon>
        <taxon>Burkholderiaceae</taxon>
        <taxon>Trinickia</taxon>
    </lineage>
</organism>
<dbReference type="RefSeq" id="WP_136897984.1">
    <property type="nucleotide sequence ID" value="NZ_SWJE01000015.1"/>
</dbReference>
<evidence type="ECO:0000256" key="2">
    <source>
        <dbReference type="ARBA" id="ARBA00022692"/>
    </source>
</evidence>
<feature type="domain" description="O-antigen ligase-related" evidence="6">
    <location>
        <begin position="163"/>
        <end position="350"/>
    </location>
</feature>
<dbReference type="Pfam" id="PF04932">
    <property type="entry name" value="Wzy_C"/>
    <property type="match status" value="1"/>
</dbReference>
<feature type="transmembrane region" description="Helical" evidence="5">
    <location>
        <begin position="31"/>
        <end position="48"/>
    </location>
</feature>
<reference evidence="7 8" key="1">
    <citation type="submission" date="2019-04" db="EMBL/GenBank/DDBJ databases">
        <title>Trinickia sp. 7GSK02, isolated from subtropical forest soil.</title>
        <authorList>
            <person name="Gao Z.-H."/>
            <person name="Qiu L.-H."/>
        </authorList>
    </citation>
    <scope>NUCLEOTIDE SEQUENCE [LARGE SCALE GENOMIC DNA]</scope>
    <source>
        <strain evidence="7 8">7GSK02</strain>
    </source>
</reference>
<gene>
    <name evidence="7" type="ORF">FAZ69_26150</name>
</gene>
<keyword evidence="3 5" id="KW-1133">Transmembrane helix</keyword>
<feature type="transmembrane region" description="Helical" evidence="5">
    <location>
        <begin position="117"/>
        <end position="139"/>
    </location>
</feature>
<evidence type="ECO:0000256" key="3">
    <source>
        <dbReference type="ARBA" id="ARBA00022989"/>
    </source>
</evidence>